<evidence type="ECO:0000313" key="4">
    <source>
        <dbReference type="EMBL" id="KAF2108317.1"/>
    </source>
</evidence>
<evidence type="ECO:0000256" key="1">
    <source>
        <dbReference type="SAM" id="MobiDB-lite"/>
    </source>
</evidence>
<dbReference type="AlphaFoldDB" id="A0A6A5YPJ0"/>
<accession>A0A6A5YPJ0</accession>
<feature type="signal peptide" evidence="3">
    <location>
        <begin position="1"/>
        <end position="23"/>
    </location>
</feature>
<keyword evidence="3" id="KW-0732">Signal</keyword>
<dbReference type="Proteomes" id="UP000799770">
    <property type="component" value="Unassembled WGS sequence"/>
</dbReference>
<dbReference type="OrthoDB" id="5347452at2759"/>
<gene>
    <name evidence="4" type="ORF">BDV96DRAFT_587584</name>
</gene>
<keyword evidence="2" id="KW-0472">Membrane</keyword>
<feature type="region of interest" description="Disordered" evidence="1">
    <location>
        <begin position="368"/>
        <end position="442"/>
    </location>
</feature>
<proteinExistence type="predicted"/>
<protein>
    <recommendedName>
        <fullName evidence="6">Mid2 domain-containing protein</fullName>
    </recommendedName>
</protein>
<evidence type="ECO:0000256" key="3">
    <source>
        <dbReference type="SAM" id="SignalP"/>
    </source>
</evidence>
<dbReference type="EMBL" id="ML977348">
    <property type="protein sequence ID" value="KAF2108317.1"/>
    <property type="molecule type" value="Genomic_DNA"/>
</dbReference>
<reference evidence="4" key="1">
    <citation type="journal article" date="2020" name="Stud. Mycol.">
        <title>101 Dothideomycetes genomes: a test case for predicting lifestyles and emergence of pathogens.</title>
        <authorList>
            <person name="Haridas S."/>
            <person name="Albert R."/>
            <person name="Binder M."/>
            <person name="Bloem J."/>
            <person name="Labutti K."/>
            <person name="Salamov A."/>
            <person name="Andreopoulos B."/>
            <person name="Baker S."/>
            <person name="Barry K."/>
            <person name="Bills G."/>
            <person name="Bluhm B."/>
            <person name="Cannon C."/>
            <person name="Castanera R."/>
            <person name="Culley D."/>
            <person name="Daum C."/>
            <person name="Ezra D."/>
            <person name="Gonzalez J."/>
            <person name="Henrissat B."/>
            <person name="Kuo A."/>
            <person name="Liang C."/>
            <person name="Lipzen A."/>
            <person name="Lutzoni F."/>
            <person name="Magnuson J."/>
            <person name="Mondo S."/>
            <person name="Nolan M."/>
            <person name="Ohm R."/>
            <person name="Pangilinan J."/>
            <person name="Park H.-J."/>
            <person name="Ramirez L."/>
            <person name="Alfaro M."/>
            <person name="Sun H."/>
            <person name="Tritt A."/>
            <person name="Yoshinaga Y."/>
            <person name="Zwiers L.-H."/>
            <person name="Turgeon B."/>
            <person name="Goodwin S."/>
            <person name="Spatafora J."/>
            <person name="Crous P."/>
            <person name="Grigoriev I."/>
        </authorList>
    </citation>
    <scope>NUCLEOTIDE SEQUENCE</scope>
    <source>
        <strain evidence="4">CBS 627.86</strain>
    </source>
</reference>
<feature type="chain" id="PRO_5025565952" description="Mid2 domain-containing protein" evidence="3">
    <location>
        <begin position="24"/>
        <end position="442"/>
    </location>
</feature>
<feature type="region of interest" description="Disordered" evidence="1">
    <location>
        <begin position="237"/>
        <end position="259"/>
    </location>
</feature>
<feature type="region of interest" description="Disordered" evidence="1">
    <location>
        <begin position="318"/>
        <end position="348"/>
    </location>
</feature>
<keyword evidence="2" id="KW-0812">Transmembrane</keyword>
<feature type="region of interest" description="Disordered" evidence="1">
    <location>
        <begin position="29"/>
        <end position="52"/>
    </location>
</feature>
<feature type="transmembrane region" description="Helical" evidence="2">
    <location>
        <begin position="268"/>
        <end position="294"/>
    </location>
</feature>
<evidence type="ECO:0000256" key="2">
    <source>
        <dbReference type="SAM" id="Phobius"/>
    </source>
</evidence>
<evidence type="ECO:0000313" key="5">
    <source>
        <dbReference type="Proteomes" id="UP000799770"/>
    </source>
</evidence>
<feature type="compositionally biased region" description="Pro residues" evidence="1">
    <location>
        <begin position="395"/>
        <end position="411"/>
    </location>
</feature>
<feature type="compositionally biased region" description="Polar residues" evidence="1">
    <location>
        <begin position="237"/>
        <end position="249"/>
    </location>
</feature>
<evidence type="ECO:0008006" key="6">
    <source>
        <dbReference type="Google" id="ProtNLM"/>
    </source>
</evidence>
<organism evidence="4 5">
    <name type="scientific">Lophiotrema nucula</name>
    <dbReference type="NCBI Taxonomy" id="690887"/>
    <lineage>
        <taxon>Eukaryota</taxon>
        <taxon>Fungi</taxon>
        <taxon>Dikarya</taxon>
        <taxon>Ascomycota</taxon>
        <taxon>Pezizomycotina</taxon>
        <taxon>Dothideomycetes</taxon>
        <taxon>Pleosporomycetidae</taxon>
        <taxon>Pleosporales</taxon>
        <taxon>Lophiotremataceae</taxon>
        <taxon>Lophiotrema</taxon>
    </lineage>
</organism>
<keyword evidence="2" id="KW-1133">Transmembrane helix</keyword>
<sequence length="442" mass="46117">MLLEMQYAVTLLSALAALPAANGVAFGGPAPTNTSPNRALDGFTPKPTRGPSVAELRRRQNAGAETCGWVDEDLSSAITCNGDRSCVLYTTASGGTTAGMAGCCSAGDTQDCGWAYSCIDYSLYSAGGCDSSCEADDFVRKCTATDAPYCTTWLYASDSVFDYGCGTDAFDTIQTIYPTGIDGSSTSSLTLETISDDAIVFSDASSEFSDLSSDFTGFASATDTGIFSDFTTDTLETATDSDPQQTQLPTVGGAGKTKTKKGKKKVSIGLIIGVVIGVLVLLGVIAAVLIILCVKQKKKKQLAANQVAIANAQAMRPQSSVNPAAQPQMQQAPPPVPQQHNPGAEGYFNQQQAYGNDQKINPQTQVHEHGVQTPISNPTTPAPPYAQPYYATSPVVPPMPTPSPAPYPAREPTPGTHEVDAISVAHPPNSQPGQVVHEIGGK</sequence>
<keyword evidence="5" id="KW-1185">Reference proteome</keyword>
<name>A0A6A5YPJ0_9PLEO</name>